<evidence type="ECO:0000256" key="5">
    <source>
        <dbReference type="ARBA" id="ARBA00022741"/>
    </source>
</evidence>
<comment type="subunit">
    <text evidence="8">Homotetramer.</text>
</comment>
<evidence type="ECO:0000313" key="15">
    <source>
        <dbReference type="Proteomes" id="UP000226191"/>
    </source>
</evidence>
<dbReference type="PIRSF" id="PIRSF035805">
    <property type="entry name" value="TK_cell"/>
    <property type="match status" value="1"/>
</dbReference>
<comment type="similarity">
    <text evidence="1 8 12">Belongs to the thymidine kinase family.</text>
</comment>
<evidence type="ECO:0000256" key="2">
    <source>
        <dbReference type="ARBA" id="ARBA00012118"/>
    </source>
</evidence>
<dbReference type="SUPFAM" id="SSF52540">
    <property type="entry name" value="P-loop containing nucleoside triphosphate hydrolases"/>
    <property type="match status" value="1"/>
</dbReference>
<dbReference type="InterPro" id="IPR027417">
    <property type="entry name" value="P-loop_NTPase"/>
</dbReference>
<comment type="caution">
    <text evidence="8">Lacks conserved residue(s) required for the propagation of feature annotation.</text>
</comment>
<dbReference type="Proteomes" id="UP000256621">
    <property type="component" value="Chromosome"/>
</dbReference>
<evidence type="ECO:0000256" key="9">
    <source>
        <dbReference type="PIRSR" id="PIRSR035805-1"/>
    </source>
</evidence>
<accession>A0A2B7JVG9</accession>
<keyword evidence="8" id="KW-0963">Cytoplasm</keyword>
<dbReference type="EMBL" id="MVCE01000001">
    <property type="protein sequence ID" value="PGF36522.1"/>
    <property type="molecule type" value="Genomic_DNA"/>
</dbReference>
<dbReference type="GO" id="GO:0005829">
    <property type="term" value="C:cytosol"/>
    <property type="evidence" value="ECO:0007669"/>
    <property type="project" value="TreeGrafter"/>
</dbReference>
<comment type="catalytic activity">
    <reaction evidence="8 11">
        <text>thymidine + ATP = dTMP + ADP + H(+)</text>
        <dbReference type="Rhea" id="RHEA:19129"/>
        <dbReference type="ChEBI" id="CHEBI:15378"/>
        <dbReference type="ChEBI" id="CHEBI:17748"/>
        <dbReference type="ChEBI" id="CHEBI:30616"/>
        <dbReference type="ChEBI" id="CHEBI:63528"/>
        <dbReference type="ChEBI" id="CHEBI:456216"/>
        <dbReference type="EC" id="2.7.1.21"/>
    </reaction>
</comment>
<dbReference type="Gene3D" id="3.30.60.20">
    <property type="match status" value="1"/>
</dbReference>
<evidence type="ECO:0000256" key="3">
    <source>
        <dbReference type="ARBA" id="ARBA00022634"/>
    </source>
</evidence>
<dbReference type="Proteomes" id="UP000226191">
    <property type="component" value="Unassembled WGS sequence"/>
</dbReference>
<dbReference type="SUPFAM" id="SSF57716">
    <property type="entry name" value="Glucocorticoid receptor-like (DNA-binding domain)"/>
    <property type="match status" value="1"/>
</dbReference>
<dbReference type="Gene3D" id="3.40.50.300">
    <property type="entry name" value="P-loop containing nucleotide triphosphate hydrolases"/>
    <property type="match status" value="1"/>
</dbReference>
<evidence type="ECO:0000256" key="4">
    <source>
        <dbReference type="ARBA" id="ARBA00022679"/>
    </source>
</evidence>
<feature type="binding site" evidence="10">
    <location>
        <begin position="172"/>
        <end position="175"/>
    </location>
    <ligand>
        <name>substrate</name>
    </ligand>
</feature>
<dbReference type="NCBIfam" id="NF003297">
    <property type="entry name" value="PRK04296.1-2"/>
    <property type="match status" value="1"/>
</dbReference>
<dbReference type="EC" id="2.7.1.21" evidence="2 8"/>
<dbReference type="EMBL" id="CP031442">
    <property type="protein sequence ID" value="AXM06117.1"/>
    <property type="molecule type" value="Genomic_DNA"/>
</dbReference>
<dbReference type="HAMAP" id="MF_00124">
    <property type="entry name" value="Thymidine_kinase"/>
    <property type="match status" value="1"/>
</dbReference>
<reference evidence="13 16" key="2">
    <citation type="submission" date="2018-08" db="EMBL/GenBank/DDBJ databases">
        <title>Genome sequencing of Cutibacterium acnes KCOM 1315.</title>
        <authorList>
            <person name="Kook J.-K."/>
            <person name="Park S.-N."/>
            <person name="Lim Y.K."/>
        </authorList>
    </citation>
    <scope>NUCLEOTIDE SEQUENCE [LARGE SCALE GENOMIC DNA]</scope>
    <source>
        <strain evidence="13 16">KCOM 1315</strain>
    </source>
</reference>
<protein>
    <recommendedName>
        <fullName evidence="2 8">Thymidine kinase</fullName>
        <ecNumber evidence="2 8">2.7.1.21</ecNumber>
    </recommendedName>
</protein>
<dbReference type="Pfam" id="PF00265">
    <property type="entry name" value="TK"/>
    <property type="match status" value="1"/>
</dbReference>
<feature type="active site" description="Proton acceptor" evidence="8 9">
    <location>
        <position position="89"/>
    </location>
</feature>
<evidence type="ECO:0000256" key="6">
    <source>
        <dbReference type="ARBA" id="ARBA00022777"/>
    </source>
</evidence>
<feature type="binding site" evidence="8">
    <location>
        <begin position="88"/>
        <end position="91"/>
    </location>
    <ligand>
        <name>ATP</name>
        <dbReference type="ChEBI" id="CHEBI:30616"/>
    </ligand>
</feature>
<evidence type="ECO:0000256" key="11">
    <source>
        <dbReference type="RuleBase" id="RU000544"/>
    </source>
</evidence>
<evidence type="ECO:0000256" key="10">
    <source>
        <dbReference type="PIRSR" id="PIRSR035805-2"/>
    </source>
</evidence>
<keyword evidence="5 8" id="KW-0547">Nucleotide-binding</keyword>
<dbReference type="GO" id="GO:0071897">
    <property type="term" value="P:DNA biosynthetic process"/>
    <property type="evidence" value="ECO:0007669"/>
    <property type="project" value="UniProtKB-KW"/>
</dbReference>
<evidence type="ECO:0000313" key="16">
    <source>
        <dbReference type="Proteomes" id="UP000256621"/>
    </source>
</evidence>
<keyword evidence="6 8" id="KW-0418">Kinase</keyword>
<dbReference type="PANTHER" id="PTHR11441">
    <property type="entry name" value="THYMIDINE KINASE"/>
    <property type="match status" value="1"/>
</dbReference>
<dbReference type="GO" id="GO:0005524">
    <property type="term" value="F:ATP binding"/>
    <property type="evidence" value="ECO:0007669"/>
    <property type="project" value="UniProtKB-UniRule"/>
</dbReference>
<evidence type="ECO:0000313" key="13">
    <source>
        <dbReference type="EMBL" id="AXM06117.1"/>
    </source>
</evidence>
<evidence type="ECO:0000313" key="14">
    <source>
        <dbReference type="EMBL" id="PGF36522.1"/>
    </source>
</evidence>
<evidence type="ECO:0000256" key="8">
    <source>
        <dbReference type="HAMAP-Rule" id="MF_00124"/>
    </source>
</evidence>
<sequence>MRMAELVFHTGPMDSGKSTLALQMDHAQSAHDRQGVRYAMHDRSGGARITSRIGLSVEAVEVTDSLDLYQDIVSRLSRGGRIDYLICDEAQFYRTKQIDQLARVVDDLDIDVYCFGILADFRTELFPGSKRLVELADRVVEPPVSPLCWCGRPATHNARIVDGKLVREGDQVGVGDIGGGSEIHYEVLCRRHHRQGITGEISRATLSEQTLPFDGSRS</sequence>
<keyword evidence="3 8" id="KW-0237">DNA synthesis</keyword>
<dbReference type="AlphaFoldDB" id="A0A2B7JVG9"/>
<feature type="binding site" evidence="8">
    <location>
        <begin position="11"/>
        <end position="18"/>
    </location>
    <ligand>
        <name>ATP</name>
        <dbReference type="ChEBI" id="CHEBI:30616"/>
    </ligand>
</feature>
<name>A0A2B7JVG9_CUTAC</name>
<proteinExistence type="inferred from homology"/>
<evidence type="ECO:0000256" key="7">
    <source>
        <dbReference type="ARBA" id="ARBA00022840"/>
    </source>
</evidence>
<evidence type="ECO:0000256" key="1">
    <source>
        <dbReference type="ARBA" id="ARBA00007587"/>
    </source>
</evidence>
<reference evidence="14 15" key="1">
    <citation type="submission" date="2017-02" db="EMBL/GenBank/DDBJ databases">
        <title>Prevalence of linear plasmids in Cutibacterium acnes isolates obtained from cancerous prostatic tissue.</title>
        <authorList>
            <person name="Davidsson S."/>
            <person name="Bruggemann H."/>
        </authorList>
    </citation>
    <scope>NUCLEOTIDE SEQUENCE [LARGE SCALE GENOMIC DNA]</scope>
    <source>
        <strain evidence="14 15">11-78</strain>
    </source>
</reference>
<dbReference type="OrthoDB" id="9781579at2"/>
<evidence type="ECO:0000256" key="12">
    <source>
        <dbReference type="RuleBase" id="RU004165"/>
    </source>
</evidence>
<comment type="subcellular location">
    <subcellularLocation>
        <location evidence="8">Cytoplasm</location>
    </subcellularLocation>
</comment>
<dbReference type="PANTHER" id="PTHR11441:SF0">
    <property type="entry name" value="THYMIDINE KINASE, CYTOSOLIC"/>
    <property type="match status" value="1"/>
</dbReference>
<feature type="binding site" evidence="10">
    <location>
        <position position="185"/>
    </location>
    <ligand>
        <name>substrate</name>
    </ligand>
</feature>
<dbReference type="GO" id="GO:0004797">
    <property type="term" value="F:thymidine kinase activity"/>
    <property type="evidence" value="ECO:0007669"/>
    <property type="project" value="UniProtKB-UniRule"/>
</dbReference>
<dbReference type="InterPro" id="IPR001267">
    <property type="entry name" value="Thymidine_kinase"/>
</dbReference>
<keyword evidence="4 8" id="KW-0808">Transferase</keyword>
<keyword evidence="7 8" id="KW-0067">ATP-binding</keyword>
<dbReference type="GO" id="GO:0046104">
    <property type="term" value="P:thymidine metabolic process"/>
    <property type="evidence" value="ECO:0007669"/>
    <property type="project" value="TreeGrafter"/>
</dbReference>
<dbReference type="RefSeq" id="WP_002518996.1">
    <property type="nucleotide sequence ID" value="NZ_AP019664.1"/>
</dbReference>
<dbReference type="GeneID" id="92857017"/>
<organism evidence="14 15">
    <name type="scientific">Cutibacterium acnes</name>
    <name type="common">Propionibacterium acnes</name>
    <dbReference type="NCBI Taxonomy" id="1747"/>
    <lineage>
        <taxon>Bacteria</taxon>
        <taxon>Bacillati</taxon>
        <taxon>Actinomycetota</taxon>
        <taxon>Actinomycetes</taxon>
        <taxon>Propionibacteriales</taxon>
        <taxon>Propionibacteriaceae</taxon>
        <taxon>Cutibacterium</taxon>
    </lineage>
</organism>
<gene>
    <name evidence="8" type="primary">tdk</name>
    <name evidence="14" type="ORF">B1B09_02560</name>
    <name evidence="13" type="ORF">DXN06_02295</name>
</gene>